<dbReference type="InterPro" id="IPR033749">
    <property type="entry name" value="Polyprenyl_synt_CS"/>
</dbReference>
<gene>
    <name evidence="7" type="ORF">DealDRAFT_0046</name>
</gene>
<comment type="caution">
    <text evidence="7">The sequence shown here is derived from an EMBL/GenBank/DDBJ whole genome shotgun (WGS) entry which is preliminary data.</text>
</comment>
<evidence type="ECO:0000313" key="7">
    <source>
        <dbReference type="EMBL" id="EEG78772.1"/>
    </source>
</evidence>
<dbReference type="InterPro" id="IPR000092">
    <property type="entry name" value="Polyprenyl_synt"/>
</dbReference>
<protein>
    <submittedName>
        <fullName evidence="7">Polyprenyl synthetase</fullName>
    </submittedName>
</protein>
<dbReference type="PROSITE" id="PS00723">
    <property type="entry name" value="POLYPRENYL_SYNTHASE_1"/>
    <property type="match status" value="1"/>
</dbReference>
<reference evidence="7 8" key="1">
    <citation type="submission" date="2009-02" db="EMBL/GenBank/DDBJ databases">
        <title>Sequencing of the draft genome and assembly of Dethiobacter alkaliphilus AHT 1.</title>
        <authorList>
            <consortium name="US DOE Joint Genome Institute (JGI-PGF)"/>
            <person name="Lucas S."/>
            <person name="Copeland A."/>
            <person name="Lapidus A."/>
            <person name="Glavina del Rio T."/>
            <person name="Dalin E."/>
            <person name="Tice H."/>
            <person name="Bruce D."/>
            <person name="Goodwin L."/>
            <person name="Pitluck S."/>
            <person name="Larimer F."/>
            <person name="Land M.L."/>
            <person name="Hauser L."/>
            <person name="Muyzer G."/>
        </authorList>
    </citation>
    <scope>NUCLEOTIDE SEQUENCE [LARGE SCALE GENOMIC DNA]</scope>
    <source>
        <strain evidence="7 8">AHT 1</strain>
    </source>
</reference>
<organism evidence="7 8">
    <name type="scientific">Dethiobacter alkaliphilus AHT 1</name>
    <dbReference type="NCBI Taxonomy" id="555088"/>
    <lineage>
        <taxon>Bacteria</taxon>
        <taxon>Bacillati</taxon>
        <taxon>Bacillota</taxon>
        <taxon>Dethiobacteria</taxon>
        <taxon>Dethiobacterales</taxon>
        <taxon>Dethiobacteraceae</taxon>
        <taxon>Dethiobacter</taxon>
    </lineage>
</organism>
<evidence type="ECO:0000256" key="3">
    <source>
        <dbReference type="ARBA" id="ARBA00022679"/>
    </source>
</evidence>
<sequence>MNVYQMPIWELQSLPGLKQVEARLRELSRGEDSWTPLFSDSVIRGGKRLRPAMVLLCGSFYASPQTELVDMATAIELIHTASLVHDDVIDHAASRRGHPTVSAKWGDHQAVLYGDFLFARAFSLLTKHGQVGVLENMTRAISLMCEGEIEQAASRFNPNVTEADYISYIHKKTAYFISACCLAGAEACDMPPAEKKALATFGLQLGYAFQMIDDLLDYTANPGALGKPTLQDLKEGYLTLPVIRLLKEPRFALHVRKIIENRDFTANNMEFISRALQECGILQQTQERARTLIDRAKRNLEKLPQKPPKIILSRLADYVVRRTC</sequence>
<evidence type="ECO:0000256" key="6">
    <source>
        <dbReference type="RuleBase" id="RU004466"/>
    </source>
</evidence>
<dbReference type="InterPro" id="IPR008949">
    <property type="entry name" value="Isoprenoid_synthase_dom_sf"/>
</dbReference>
<accession>C0GC37</accession>
<name>C0GC37_DETAL</name>
<proteinExistence type="inferred from homology"/>
<keyword evidence="8" id="KW-1185">Reference proteome</keyword>
<dbReference type="STRING" id="555088.DealDRAFT_0046"/>
<keyword evidence="5" id="KW-0460">Magnesium</keyword>
<dbReference type="CDD" id="cd00685">
    <property type="entry name" value="Trans_IPPS_HT"/>
    <property type="match status" value="1"/>
</dbReference>
<evidence type="ECO:0000313" key="8">
    <source>
        <dbReference type="Proteomes" id="UP000006443"/>
    </source>
</evidence>
<dbReference type="GO" id="GO:0004659">
    <property type="term" value="F:prenyltransferase activity"/>
    <property type="evidence" value="ECO:0007669"/>
    <property type="project" value="InterPro"/>
</dbReference>
<comment type="similarity">
    <text evidence="2 6">Belongs to the FPP/GGPP synthase family.</text>
</comment>
<evidence type="ECO:0000256" key="1">
    <source>
        <dbReference type="ARBA" id="ARBA00001946"/>
    </source>
</evidence>
<dbReference type="Pfam" id="PF00348">
    <property type="entry name" value="polyprenyl_synt"/>
    <property type="match status" value="1"/>
</dbReference>
<dbReference type="AlphaFoldDB" id="C0GC37"/>
<dbReference type="Proteomes" id="UP000006443">
    <property type="component" value="Unassembled WGS sequence"/>
</dbReference>
<keyword evidence="3 6" id="KW-0808">Transferase</keyword>
<comment type="cofactor">
    <cofactor evidence="1">
        <name>Mg(2+)</name>
        <dbReference type="ChEBI" id="CHEBI:18420"/>
    </cofactor>
</comment>
<dbReference type="PANTHER" id="PTHR12001">
    <property type="entry name" value="GERANYLGERANYL PYROPHOSPHATE SYNTHASE"/>
    <property type="match status" value="1"/>
</dbReference>
<dbReference type="SUPFAM" id="SSF48576">
    <property type="entry name" value="Terpenoid synthases"/>
    <property type="match status" value="1"/>
</dbReference>
<keyword evidence="4" id="KW-0479">Metal-binding</keyword>
<dbReference type="SFLD" id="SFLDS00005">
    <property type="entry name" value="Isoprenoid_Synthase_Type_I"/>
    <property type="match status" value="1"/>
</dbReference>
<dbReference type="eggNOG" id="COG0142">
    <property type="taxonomic scope" value="Bacteria"/>
</dbReference>
<dbReference type="OrthoDB" id="9805316at2"/>
<dbReference type="EMBL" id="ACJM01000001">
    <property type="protein sequence ID" value="EEG78772.1"/>
    <property type="molecule type" value="Genomic_DNA"/>
</dbReference>
<dbReference type="Gene3D" id="1.10.600.10">
    <property type="entry name" value="Farnesyl Diphosphate Synthase"/>
    <property type="match status" value="1"/>
</dbReference>
<dbReference type="PANTHER" id="PTHR12001:SF69">
    <property type="entry name" value="ALL TRANS-POLYPRENYL-DIPHOSPHATE SYNTHASE PDSS1"/>
    <property type="match status" value="1"/>
</dbReference>
<evidence type="ECO:0000256" key="4">
    <source>
        <dbReference type="ARBA" id="ARBA00022723"/>
    </source>
</evidence>
<dbReference type="PROSITE" id="PS00444">
    <property type="entry name" value="POLYPRENYL_SYNTHASE_2"/>
    <property type="match status" value="1"/>
</dbReference>
<evidence type="ECO:0000256" key="5">
    <source>
        <dbReference type="ARBA" id="ARBA00022842"/>
    </source>
</evidence>
<evidence type="ECO:0000256" key="2">
    <source>
        <dbReference type="ARBA" id="ARBA00006706"/>
    </source>
</evidence>
<dbReference type="GO" id="GO:0046872">
    <property type="term" value="F:metal ion binding"/>
    <property type="evidence" value="ECO:0007669"/>
    <property type="project" value="UniProtKB-KW"/>
</dbReference>
<dbReference type="GO" id="GO:0008299">
    <property type="term" value="P:isoprenoid biosynthetic process"/>
    <property type="evidence" value="ECO:0007669"/>
    <property type="project" value="InterPro"/>
</dbReference>
<dbReference type="RefSeq" id="WP_008513737.1">
    <property type="nucleotide sequence ID" value="NZ_ACJM01000001.1"/>
</dbReference>